<dbReference type="OrthoDB" id="9805924at2"/>
<sequence length="157" mass="17788">MSYLVRRAVGKDIPSLMELLKQVNKVHYDGRPDLFKLETKYSSDELSKIIADDDTPVFVCEGEGGKVLGHGFCVMQRPENTRLLTDILTLYIDDICVDKSARGMHVGEAIYEHIIEYARSKGCYNVTLNVWSCNPGAMKFYEKMGLVPYKVGMEKIL</sequence>
<dbReference type="Proteomes" id="UP000182584">
    <property type="component" value="Unassembled WGS sequence"/>
</dbReference>
<evidence type="ECO:0000256" key="1">
    <source>
        <dbReference type="ARBA" id="ARBA00022679"/>
    </source>
</evidence>
<dbReference type="SUPFAM" id="SSF55729">
    <property type="entry name" value="Acyl-CoA N-acyltransferases (Nat)"/>
    <property type="match status" value="1"/>
</dbReference>
<gene>
    <name evidence="4" type="ORF">SAMN04487884_11246</name>
</gene>
<feature type="domain" description="N-acetyltransferase" evidence="3">
    <location>
        <begin position="3"/>
        <end position="157"/>
    </location>
</feature>
<dbReference type="EMBL" id="FOGJ01000012">
    <property type="protein sequence ID" value="SER84415.1"/>
    <property type="molecule type" value="Genomic_DNA"/>
</dbReference>
<dbReference type="RefSeq" id="WP_074756166.1">
    <property type="nucleotide sequence ID" value="NZ_FOGJ01000012.1"/>
</dbReference>
<keyword evidence="2" id="KW-0012">Acyltransferase</keyword>
<dbReference type="GO" id="GO:0005840">
    <property type="term" value="C:ribosome"/>
    <property type="evidence" value="ECO:0007669"/>
    <property type="project" value="UniProtKB-KW"/>
</dbReference>
<dbReference type="GO" id="GO:0016747">
    <property type="term" value="F:acyltransferase activity, transferring groups other than amino-acyl groups"/>
    <property type="evidence" value="ECO:0007669"/>
    <property type="project" value="InterPro"/>
</dbReference>
<protein>
    <submittedName>
        <fullName evidence="4">Ribosomal protein S18 acetylase RimI</fullName>
    </submittedName>
</protein>
<evidence type="ECO:0000259" key="3">
    <source>
        <dbReference type="PROSITE" id="PS51186"/>
    </source>
</evidence>
<dbReference type="Gene3D" id="3.40.630.30">
    <property type="match status" value="1"/>
</dbReference>
<dbReference type="InterPro" id="IPR000182">
    <property type="entry name" value="GNAT_dom"/>
</dbReference>
<proteinExistence type="predicted"/>
<keyword evidence="4" id="KW-0689">Ribosomal protein</keyword>
<keyword evidence="1" id="KW-0808">Transferase</keyword>
<dbReference type="Pfam" id="PF00583">
    <property type="entry name" value="Acetyltransf_1"/>
    <property type="match status" value="1"/>
</dbReference>
<reference evidence="4 5" key="1">
    <citation type="submission" date="2016-10" db="EMBL/GenBank/DDBJ databases">
        <authorList>
            <person name="de Groot N.N."/>
        </authorList>
    </citation>
    <scope>NUCLEOTIDE SEQUENCE [LARGE SCALE GENOMIC DNA]</scope>
    <source>
        <strain evidence="4 5">AR40</strain>
    </source>
</reference>
<evidence type="ECO:0000313" key="4">
    <source>
        <dbReference type="EMBL" id="SER84415.1"/>
    </source>
</evidence>
<evidence type="ECO:0000313" key="5">
    <source>
        <dbReference type="Proteomes" id="UP000182584"/>
    </source>
</evidence>
<organism evidence="4 5">
    <name type="scientific">Butyrivibrio fibrisolvens</name>
    <dbReference type="NCBI Taxonomy" id="831"/>
    <lineage>
        <taxon>Bacteria</taxon>
        <taxon>Bacillati</taxon>
        <taxon>Bacillota</taxon>
        <taxon>Clostridia</taxon>
        <taxon>Lachnospirales</taxon>
        <taxon>Lachnospiraceae</taxon>
        <taxon>Butyrivibrio</taxon>
    </lineage>
</organism>
<name>A0A1H9SID7_BUTFI</name>
<dbReference type="PANTHER" id="PTHR43877">
    <property type="entry name" value="AMINOALKYLPHOSPHONATE N-ACETYLTRANSFERASE-RELATED-RELATED"/>
    <property type="match status" value="1"/>
</dbReference>
<accession>A0A1H9SID7</accession>
<dbReference type="PROSITE" id="PS51186">
    <property type="entry name" value="GNAT"/>
    <property type="match status" value="1"/>
</dbReference>
<dbReference type="CDD" id="cd04301">
    <property type="entry name" value="NAT_SF"/>
    <property type="match status" value="1"/>
</dbReference>
<dbReference type="eggNOG" id="COG0456">
    <property type="taxonomic scope" value="Bacteria"/>
</dbReference>
<evidence type="ECO:0000256" key="2">
    <source>
        <dbReference type="ARBA" id="ARBA00023315"/>
    </source>
</evidence>
<keyword evidence="4" id="KW-0687">Ribonucleoprotein</keyword>
<dbReference type="InterPro" id="IPR050832">
    <property type="entry name" value="Bact_Acetyltransf"/>
</dbReference>
<dbReference type="AlphaFoldDB" id="A0A1H9SID7"/>
<dbReference type="InterPro" id="IPR016181">
    <property type="entry name" value="Acyl_CoA_acyltransferase"/>
</dbReference>